<keyword evidence="8" id="KW-0492">Microsome</keyword>
<keyword evidence="6 13" id="KW-0479">Metal-binding</keyword>
<evidence type="ECO:0000256" key="3">
    <source>
        <dbReference type="ARBA" id="ARBA00004406"/>
    </source>
</evidence>
<keyword evidence="15" id="KW-1133">Transmembrane helix</keyword>
<dbReference type="OrthoDB" id="6141508at2759"/>
<dbReference type="SUPFAM" id="SSF48264">
    <property type="entry name" value="Cytochrome P450"/>
    <property type="match status" value="1"/>
</dbReference>
<dbReference type="FunFam" id="1.10.630.10:FF:000238">
    <property type="entry name" value="Cytochrome P450 2A6"/>
    <property type="match status" value="1"/>
</dbReference>
<dbReference type="GO" id="GO:0004497">
    <property type="term" value="F:monooxygenase activity"/>
    <property type="evidence" value="ECO:0007669"/>
    <property type="project" value="UniProtKB-KW"/>
</dbReference>
<dbReference type="InterPro" id="IPR017972">
    <property type="entry name" value="Cyt_P450_CS"/>
</dbReference>
<keyword evidence="15" id="KW-0812">Transmembrane</keyword>
<comment type="subcellular location">
    <subcellularLocation>
        <location evidence="3">Endoplasmic reticulum membrane</location>
        <topology evidence="3">Peripheral membrane protein</topology>
    </subcellularLocation>
    <subcellularLocation>
        <location evidence="2">Microsome membrane</location>
        <topology evidence="2">Peripheral membrane protein</topology>
    </subcellularLocation>
</comment>
<keyword evidence="7" id="KW-0256">Endoplasmic reticulum</keyword>
<keyword evidence="12 15" id="KW-0472">Membrane</keyword>
<dbReference type="GO" id="GO:0016705">
    <property type="term" value="F:oxidoreductase activity, acting on paired donors, with incorporation or reduction of molecular oxygen"/>
    <property type="evidence" value="ECO:0007669"/>
    <property type="project" value="InterPro"/>
</dbReference>
<evidence type="ECO:0000256" key="7">
    <source>
        <dbReference type="ARBA" id="ARBA00022824"/>
    </source>
</evidence>
<dbReference type="InterPro" id="IPR036396">
    <property type="entry name" value="Cyt_P450_sf"/>
</dbReference>
<dbReference type="EMBL" id="JAIWYP010000014">
    <property type="protein sequence ID" value="KAH3711680.1"/>
    <property type="molecule type" value="Genomic_DNA"/>
</dbReference>
<keyword evidence="10 13" id="KW-0408">Iron</keyword>
<evidence type="ECO:0000313" key="16">
    <source>
        <dbReference type="EMBL" id="KAH3711680.1"/>
    </source>
</evidence>
<evidence type="ECO:0000256" key="1">
    <source>
        <dbReference type="ARBA" id="ARBA00001971"/>
    </source>
</evidence>
<comment type="cofactor">
    <cofactor evidence="1 13">
        <name>heme</name>
        <dbReference type="ChEBI" id="CHEBI:30413"/>
    </cofactor>
</comment>
<dbReference type="GO" id="GO:0020037">
    <property type="term" value="F:heme binding"/>
    <property type="evidence" value="ECO:0007669"/>
    <property type="project" value="InterPro"/>
</dbReference>
<evidence type="ECO:0000256" key="11">
    <source>
        <dbReference type="ARBA" id="ARBA00023033"/>
    </source>
</evidence>
<evidence type="ECO:0000256" key="4">
    <source>
        <dbReference type="ARBA" id="ARBA00010617"/>
    </source>
</evidence>
<protein>
    <recommendedName>
        <fullName evidence="18">Cytochrome P450</fullName>
    </recommendedName>
</protein>
<dbReference type="InterPro" id="IPR001128">
    <property type="entry name" value="Cyt_P450"/>
</dbReference>
<dbReference type="PROSITE" id="PS00086">
    <property type="entry name" value="CYTOCHROME_P450"/>
    <property type="match status" value="1"/>
</dbReference>
<reference evidence="16" key="1">
    <citation type="journal article" date="2019" name="bioRxiv">
        <title>The Genome of the Zebra Mussel, Dreissena polymorpha: A Resource for Invasive Species Research.</title>
        <authorList>
            <person name="McCartney M.A."/>
            <person name="Auch B."/>
            <person name="Kono T."/>
            <person name="Mallez S."/>
            <person name="Zhang Y."/>
            <person name="Obille A."/>
            <person name="Becker A."/>
            <person name="Abrahante J.E."/>
            <person name="Garbe J."/>
            <person name="Badalamenti J.P."/>
            <person name="Herman A."/>
            <person name="Mangelson H."/>
            <person name="Liachko I."/>
            <person name="Sullivan S."/>
            <person name="Sone E.D."/>
            <person name="Koren S."/>
            <person name="Silverstein K.A.T."/>
            <person name="Beckman K.B."/>
            <person name="Gohl D.M."/>
        </authorList>
    </citation>
    <scope>NUCLEOTIDE SEQUENCE</scope>
    <source>
        <strain evidence="16">Duluth1</strain>
        <tissue evidence="16">Whole animal</tissue>
    </source>
</reference>
<dbReference type="Proteomes" id="UP000828390">
    <property type="component" value="Unassembled WGS sequence"/>
</dbReference>
<sequence length="493" mass="56364">MFALSICNSLFVLLDGTSVLVFIVTFLLIYWSTRRHPGIPPGPGRWPIIGNLGSLAGPDKLKVFRDLRCKYGDVFALYFGSELTVVLNGYEAIKDAFLKQGRYFSFRPENDFTARSITTDLVFGNGPEWKAKRAYIMNAFRDICFIRNGAVLEKIVHEELDLLIDDITHIEKPFCPRKTMSLSFASVMFNILHGKRPERGDKRFQWYLDELDLGFQRFLNTQLRHYCFPWLDKLPGDLLLLQYTSDKSAKTIEYFDEVFKQREMNALQGSRDCLLDFFLSEDSPLARDEIWKCHHDLMAAGSETSATTLNWMILFLALYPEVQAKLHAEITRTIGKTLPAIRDRSEIPYVEAVILETLRIGSNVPLAVPHFVKEDVSFRGFLIPNGTTIIANVTSVHHDPSVFPDPFAFRPERFLDESGRVLQASEQVIPFSMGQRSCIGESIARIELFLYVTRIVQNVEFKLPAGCKRPTLNGVFGITYRPEDYNVDIAKRN</sequence>
<dbReference type="InterPro" id="IPR050182">
    <property type="entry name" value="Cytochrome_P450_fam2"/>
</dbReference>
<accession>A0A9D4BVP7</accession>
<evidence type="ECO:0000256" key="10">
    <source>
        <dbReference type="ARBA" id="ARBA00023004"/>
    </source>
</evidence>
<name>A0A9D4BVP7_DREPO</name>
<proteinExistence type="inferred from homology"/>
<keyword evidence="5 13" id="KW-0349">Heme</keyword>
<evidence type="ECO:0000256" key="15">
    <source>
        <dbReference type="SAM" id="Phobius"/>
    </source>
</evidence>
<dbReference type="GO" id="GO:0005789">
    <property type="term" value="C:endoplasmic reticulum membrane"/>
    <property type="evidence" value="ECO:0007669"/>
    <property type="project" value="UniProtKB-SubCell"/>
</dbReference>
<evidence type="ECO:0000256" key="14">
    <source>
        <dbReference type="RuleBase" id="RU000461"/>
    </source>
</evidence>
<evidence type="ECO:0000256" key="6">
    <source>
        <dbReference type="ARBA" id="ARBA00022723"/>
    </source>
</evidence>
<dbReference type="InterPro" id="IPR002401">
    <property type="entry name" value="Cyt_P450_E_grp-I"/>
</dbReference>
<reference evidence="16" key="2">
    <citation type="submission" date="2020-11" db="EMBL/GenBank/DDBJ databases">
        <authorList>
            <person name="McCartney M.A."/>
            <person name="Auch B."/>
            <person name="Kono T."/>
            <person name="Mallez S."/>
            <person name="Becker A."/>
            <person name="Gohl D.M."/>
            <person name="Silverstein K.A.T."/>
            <person name="Koren S."/>
            <person name="Bechman K.B."/>
            <person name="Herman A."/>
            <person name="Abrahante J.E."/>
            <person name="Garbe J."/>
        </authorList>
    </citation>
    <scope>NUCLEOTIDE SEQUENCE</scope>
    <source>
        <strain evidence="16">Duluth1</strain>
        <tissue evidence="16">Whole animal</tissue>
    </source>
</reference>
<comment type="caution">
    <text evidence="16">The sequence shown here is derived from an EMBL/GenBank/DDBJ whole genome shotgun (WGS) entry which is preliminary data.</text>
</comment>
<dbReference type="Gene3D" id="1.10.630.10">
    <property type="entry name" value="Cytochrome P450"/>
    <property type="match status" value="1"/>
</dbReference>
<evidence type="ECO:0000256" key="2">
    <source>
        <dbReference type="ARBA" id="ARBA00004174"/>
    </source>
</evidence>
<evidence type="ECO:0000313" key="17">
    <source>
        <dbReference type="Proteomes" id="UP000828390"/>
    </source>
</evidence>
<dbReference type="PRINTS" id="PR00385">
    <property type="entry name" value="P450"/>
</dbReference>
<keyword evidence="17" id="KW-1185">Reference proteome</keyword>
<dbReference type="GO" id="GO:0005506">
    <property type="term" value="F:iron ion binding"/>
    <property type="evidence" value="ECO:0007669"/>
    <property type="project" value="InterPro"/>
</dbReference>
<feature type="transmembrane region" description="Helical" evidence="15">
    <location>
        <begin position="12"/>
        <end position="31"/>
    </location>
</feature>
<evidence type="ECO:0000256" key="8">
    <source>
        <dbReference type="ARBA" id="ARBA00022848"/>
    </source>
</evidence>
<organism evidence="16 17">
    <name type="scientific">Dreissena polymorpha</name>
    <name type="common">Zebra mussel</name>
    <name type="synonym">Mytilus polymorpha</name>
    <dbReference type="NCBI Taxonomy" id="45954"/>
    <lineage>
        <taxon>Eukaryota</taxon>
        <taxon>Metazoa</taxon>
        <taxon>Spiralia</taxon>
        <taxon>Lophotrochozoa</taxon>
        <taxon>Mollusca</taxon>
        <taxon>Bivalvia</taxon>
        <taxon>Autobranchia</taxon>
        <taxon>Heteroconchia</taxon>
        <taxon>Euheterodonta</taxon>
        <taxon>Imparidentia</taxon>
        <taxon>Neoheterodontei</taxon>
        <taxon>Myida</taxon>
        <taxon>Dreissenoidea</taxon>
        <taxon>Dreissenidae</taxon>
        <taxon>Dreissena</taxon>
    </lineage>
</organism>
<dbReference type="Pfam" id="PF00067">
    <property type="entry name" value="p450"/>
    <property type="match status" value="1"/>
</dbReference>
<dbReference type="PANTHER" id="PTHR24300">
    <property type="entry name" value="CYTOCHROME P450 508A4-RELATED"/>
    <property type="match status" value="1"/>
</dbReference>
<evidence type="ECO:0000256" key="9">
    <source>
        <dbReference type="ARBA" id="ARBA00023002"/>
    </source>
</evidence>
<evidence type="ECO:0008006" key="18">
    <source>
        <dbReference type="Google" id="ProtNLM"/>
    </source>
</evidence>
<evidence type="ECO:0000256" key="13">
    <source>
        <dbReference type="PIRSR" id="PIRSR602401-1"/>
    </source>
</evidence>
<feature type="binding site" description="axial binding residue" evidence="13">
    <location>
        <position position="438"/>
    </location>
    <ligand>
        <name>heme</name>
        <dbReference type="ChEBI" id="CHEBI:30413"/>
    </ligand>
    <ligandPart>
        <name>Fe</name>
        <dbReference type="ChEBI" id="CHEBI:18248"/>
    </ligandPart>
</feature>
<gene>
    <name evidence="16" type="ORF">DPMN_071352</name>
</gene>
<dbReference type="PRINTS" id="PR00463">
    <property type="entry name" value="EP450I"/>
</dbReference>
<dbReference type="AlphaFoldDB" id="A0A9D4BVP7"/>
<evidence type="ECO:0000256" key="5">
    <source>
        <dbReference type="ARBA" id="ARBA00022617"/>
    </source>
</evidence>
<keyword evidence="11 14" id="KW-0503">Monooxygenase</keyword>
<evidence type="ECO:0000256" key="12">
    <source>
        <dbReference type="ARBA" id="ARBA00023136"/>
    </source>
</evidence>
<comment type="similarity">
    <text evidence="4 14">Belongs to the cytochrome P450 family.</text>
</comment>
<keyword evidence="9 14" id="KW-0560">Oxidoreductase</keyword>